<dbReference type="Proteomes" id="UP000243579">
    <property type="component" value="Unassembled WGS sequence"/>
</dbReference>
<dbReference type="Gene3D" id="3.90.180.10">
    <property type="entry name" value="Medium-chain alcohol dehydrogenases, catalytic domain"/>
    <property type="match status" value="1"/>
</dbReference>
<organism evidence="2 3">
    <name type="scientific">Achlya hypogyna</name>
    <name type="common">Oomycete</name>
    <name type="synonym">Protoachlya hypogyna</name>
    <dbReference type="NCBI Taxonomy" id="1202772"/>
    <lineage>
        <taxon>Eukaryota</taxon>
        <taxon>Sar</taxon>
        <taxon>Stramenopiles</taxon>
        <taxon>Oomycota</taxon>
        <taxon>Saprolegniomycetes</taxon>
        <taxon>Saprolegniales</taxon>
        <taxon>Achlyaceae</taxon>
        <taxon>Achlya</taxon>
    </lineage>
</organism>
<evidence type="ECO:0000259" key="1">
    <source>
        <dbReference type="SMART" id="SM00829"/>
    </source>
</evidence>
<dbReference type="PANTHER" id="PTHR11695">
    <property type="entry name" value="ALCOHOL DEHYDROGENASE RELATED"/>
    <property type="match status" value="1"/>
</dbReference>
<gene>
    <name evidence="2" type="ORF">ACHHYP_13639</name>
</gene>
<protein>
    <submittedName>
        <fullName evidence="2">NADPH:quinone reductase</fullName>
    </submittedName>
</protein>
<name>A0A1V9ZFL0_ACHHY</name>
<evidence type="ECO:0000313" key="2">
    <source>
        <dbReference type="EMBL" id="OQR96762.1"/>
    </source>
</evidence>
<dbReference type="SUPFAM" id="SSF50129">
    <property type="entry name" value="GroES-like"/>
    <property type="match status" value="1"/>
</dbReference>
<dbReference type="OrthoDB" id="76344at2759"/>
<dbReference type="STRING" id="1202772.A0A1V9ZFL0"/>
<dbReference type="AlphaFoldDB" id="A0A1V9ZFL0"/>
<dbReference type="PROSITE" id="PS01162">
    <property type="entry name" value="QOR_ZETA_CRYSTAL"/>
    <property type="match status" value="1"/>
</dbReference>
<dbReference type="Pfam" id="PF08240">
    <property type="entry name" value="ADH_N"/>
    <property type="match status" value="1"/>
</dbReference>
<accession>A0A1V9ZFL0</accession>
<sequence>MTTGMRALVYSAYGPAAEVLSLKTVPIPSTMPGCVLVKVAAASLNAADKLLVTGTPFAVRFATGGILRPRPDTILGSDYAGIVHAVGDGVTSFRVGDHVYGQSDFTTGVGAFAEYISVPVAGAIALKPSHWSFQQAAAAPMAAQTALQGLREGLGVQPGQHILINGASGGVGTFAVQLGKALDAHVTAVCSARNADVARQLGADVVIDYAAENFTTSATTYDGILDLVGNHSIGDFRKSLHPRGTYVSAGGDPATFTSRATCILFSKIYASQSLKLCMSAPSQKLLEDINALMQGLEPFIEKVYSLDQGVDAIDYFEKHSAMGKIVLSME</sequence>
<dbReference type="InterPro" id="IPR013154">
    <property type="entry name" value="ADH-like_N"/>
</dbReference>
<keyword evidence="3" id="KW-1185">Reference proteome</keyword>
<dbReference type="GO" id="GO:0008270">
    <property type="term" value="F:zinc ion binding"/>
    <property type="evidence" value="ECO:0007669"/>
    <property type="project" value="InterPro"/>
</dbReference>
<feature type="domain" description="Enoyl reductase (ER)" evidence="1">
    <location>
        <begin position="16"/>
        <end position="327"/>
    </location>
</feature>
<comment type="caution">
    <text evidence="2">The sequence shown here is derived from an EMBL/GenBank/DDBJ whole genome shotgun (WGS) entry which is preliminary data.</text>
</comment>
<proteinExistence type="predicted"/>
<dbReference type="GO" id="GO:0016491">
    <property type="term" value="F:oxidoreductase activity"/>
    <property type="evidence" value="ECO:0007669"/>
    <property type="project" value="InterPro"/>
</dbReference>
<dbReference type="InterPro" id="IPR050700">
    <property type="entry name" value="YIM1/Zinc_Alcohol_DH_Fams"/>
</dbReference>
<dbReference type="InterPro" id="IPR002364">
    <property type="entry name" value="Quin_OxRdtase/zeta-crystal_CS"/>
</dbReference>
<evidence type="ECO:0000313" key="3">
    <source>
        <dbReference type="Proteomes" id="UP000243579"/>
    </source>
</evidence>
<dbReference type="InterPro" id="IPR020843">
    <property type="entry name" value="ER"/>
</dbReference>
<dbReference type="EMBL" id="JNBR01000131">
    <property type="protein sequence ID" value="OQR96762.1"/>
    <property type="molecule type" value="Genomic_DNA"/>
</dbReference>
<dbReference type="PANTHER" id="PTHR11695:SF648">
    <property type="entry name" value="ZINC-BINDING OXIDOREDUCTASE"/>
    <property type="match status" value="1"/>
</dbReference>
<dbReference type="Gene3D" id="3.40.50.720">
    <property type="entry name" value="NAD(P)-binding Rossmann-like Domain"/>
    <property type="match status" value="1"/>
</dbReference>
<dbReference type="InterPro" id="IPR011032">
    <property type="entry name" value="GroES-like_sf"/>
</dbReference>
<dbReference type="InterPro" id="IPR036291">
    <property type="entry name" value="NAD(P)-bd_dom_sf"/>
</dbReference>
<dbReference type="SMART" id="SM00829">
    <property type="entry name" value="PKS_ER"/>
    <property type="match status" value="1"/>
</dbReference>
<dbReference type="SUPFAM" id="SSF51735">
    <property type="entry name" value="NAD(P)-binding Rossmann-fold domains"/>
    <property type="match status" value="1"/>
</dbReference>
<dbReference type="CDD" id="cd08267">
    <property type="entry name" value="MDR1"/>
    <property type="match status" value="1"/>
</dbReference>
<reference evidence="2 3" key="1">
    <citation type="journal article" date="2014" name="Genome Biol. Evol.">
        <title>The secreted proteins of Achlya hypogyna and Thraustotheca clavata identify the ancestral oomycete secretome and reveal gene acquisitions by horizontal gene transfer.</title>
        <authorList>
            <person name="Misner I."/>
            <person name="Blouin N."/>
            <person name="Leonard G."/>
            <person name="Richards T.A."/>
            <person name="Lane C.E."/>
        </authorList>
    </citation>
    <scope>NUCLEOTIDE SEQUENCE [LARGE SCALE GENOMIC DNA]</scope>
    <source>
        <strain evidence="2 3">ATCC 48635</strain>
    </source>
</reference>
<dbReference type="Pfam" id="PF13602">
    <property type="entry name" value="ADH_zinc_N_2"/>
    <property type="match status" value="1"/>
</dbReference>